<organism evidence="3 4">
    <name type="scientific">Raoultella phage Ro1</name>
    <dbReference type="NCBI Taxonomy" id="2053702"/>
    <lineage>
        <taxon>Viruses</taxon>
        <taxon>Duplodnaviria</taxon>
        <taxon>Heunggongvirae</taxon>
        <taxon>Uroviricota</taxon>
        <taxon>Caudoviricetes</taxon>
        <taxon>Vequintavirinae</taxon>
        <taxon>Mydovirus</taxon>
        <taxon>Mydovirus Ro1</taxon>
    </lineage>
</organism>
<feature type="domain" description="NUMOD4" evidence="1">
    <location>
        <begin position="14"/>
        <end position="65"/>
    </location>
</feature>
<dbReference type="Gene3D" id="3.90.75.20">
    <property type="match status" value="1"/>
</dbReference>
<evidence type="ECO:0000313" key="3">
    <source>
        <dbReference type="EMBL" id="AUE23369.1"/>
    </source>
</evidence>
<dbReference type="InterPro" id="IPR003615">
    <property type="entry name" value="HNH_nuc"/>
</dbReference>
<keyword evidence="4" id="KW-1185">Reference proteome</keyword>
<accession>A0A2H4YGS5</accession>
<dbReference type="SUPFAM" id="SSF54060">
    <property type="entry name" value="His-Me finger endonucleases"/>
    <property type="match status" value="1"/>
</dbReference>
<dbReference type="EMBL" id="MG250486">
    <property type="protein sequence ID" value="AUE23369.1"/>
    <property type="molecule type" value="Genomic_DNA"/>
</dbReference>
<proteinExistence type="predicted"/>
<dbReference type="InterPro" id="IPR044925">
    <property type="entry name" value="His-Me_finger_sf"/>
</dbReference>
<evidence type="ECO:0000259" key="2">
    <source>
        <dbReference type="Pfam" id="PF13392"/>
    </source>
</evidence>
<gene>
    <name evidence="3" type="ORF">Ro1_00143</name>
</gene>
<feature type="domain" description="HNH nuclease" evidence="2">
    <location>
        <begin position="96"/>
        <end position="121"/>
    </location>
</feature>
<name>A0A2H4YGS5_9CAUD</name>
<evidence type="ECO:0000313" key="4">
    <source>
        <dbReference type="Proteomes" id="UP000241480"/>
    </source>
</evidence>
<dbReference type="Pfam" id="PF07463">
    <property type="entry name" value="NUMOD4"/>
    <property type="match status" value="1"/>
</dbReference>
<evidence type="ECO:0008006" key="5">
    <source>
        <dbReference type="Google" id="ProtNLM"/>
    </source>
</evidence>
<reference evidence="3 4" key="1">
    <citation type="submission" date="2017-10" db="EMBL/GenBank/DDBJ databases">
        <title>Antibacterial composition for extension of chilled fish shelf life and decreasing of risk of food-borne infections, bacteriophage strains for its preparation.</title>
        <authorList>
            <person name="Zulkarneev E.R."/>
            <person name="Aleshkin A.V."/>
            <person name="Rubalsky O.V."/>
            <person name="Kiseleva I.A."/>
            <person name="Rubalskii E.O."/>
            <person name="Lebedev S.N."/>
        </authorList>
    </citation>
    <scope>NUCLEOTIDE SEQUENCE [LARGE SCALE GENOMIC DNA]</scope>
</reference>
<dbReference type="InterPro" id="IPR010902">
    <property type="entry name" value="NUMOD4"/>
</dbReference>
<protein>
    <recommendedName>
        <fullName evidence="5">HNH homing endonuclease</fullName>
    </recommendedName>
</protein>
<sequence>MQMKKSSTVQMVTKDIPGYEGLYYVTDDGRLFSHSRPIYSKSGNFRYIKKGCEVIGETSIHGYRRVLLSRNGTIAKHFVHRCVAICFHENPDNLPFVNHKDGDKLNNHKDNLEWVTAKENSEHAFSLGLTTPKETIFSTEVEEKIRDEYIYGSSTHGVVSLAKKYGVSKSLIHNIVRKIHAQQST</sequence>
<evidence type="ECO:0000259" key="1">
    <source>
        <dbReference type="Pfam" id="PF07463"/>
    </source>
</evidence>
<dbReference type="GO" id="GO:0016788">
    <property type="term" value="F:hydrolase activity, acting on ester bonds"/>
    <property type="evidence" value="ECO:0007669"/>
    <property type="project" value="InterPro"/>
</dbReference>
<dbReference type="Pfam" id="PF13392">
    <property type="entry name" value="HNH_3"/>
    <property type="match status" value="1"/>
</dbReference>
<dbReference type="Proteomes" id="UP000241480">
    <property type="component" value="Segment"/>
</dbReference>